<dbReference type="RefSeq" id="WP_110828373.1">
    <property type="nucleotide sequence ID" value="NZ_QKLU01000002.1"/>
</dbReference>
<comment type="caution">
    <text evidence="1">The sequence shown here is derived from an EMBL/GenBank/DDBJ whole genome shotgun (WGS) entry which is preliminary data.</text>
</comment>
<accession>A0A318UP11</accession>
<dbReference type="OrthoDB" id="770167at2"/>
<organism evidence="1 2">
    <name type="scientific">Pedobacter nutrimenti</name>
    <dbReference type="NCBI Taxonomy" id="1241337"/>
    <lineage>
        <taxon>Bacteria</taxon>
        <taxon>Pseudomonadati</taxon>
        <taxon>Bacteroidota</taxon>
        <taxon>Sphingobacteriia</taxon>
        <taxon>Sphingobacteriales</taxon>
        <taxon>Sphingobacteriaceae</taxon>
        <taxon>Pedobacter</taxon>
    </lineage>
</organism>
<sequence>MTLKTTVDEILKKKNRSLSWLAVEMDKTFDGLKLSLVKGSIKYNDIVSMSAILNVSPNVFFEQDKAAVKEGTGPGESETEYASLKNDLRNCRELSAALKDQLKDKEKIIGLLTKD</sequence>
<keyword evidence="2" id="KW-1185">Reference proteome</keyword>
<gene>
    <name evidence="1" type="ORF">B0O44_102379</name>
</gene>
<dbReference type="Proteomes" id="UP000248198">
    <property type="component" value="Unassembled WGS sequence"/>
</dbReference>
<reference evidence="1 2" key="1">
    <citation type="submission" date="2018-06" db="EMBL/GenBank/DDBJ databases">
        <title>Genomic Encyclopedia of Archaeal and Bacterial Type Strains, Phase II (KMG-II): from individual species to whole genera.</title>
        <authorList>
            <person name="Goeker M."/>
        </authorList>
    </citation>
    <scope>NUCLEOTIDE SEQUENCE [LARGE SCALE GENOMIC DNA]</scope>
    <source>
        <strain evidence="1 2">DSM 27372</strain>
    </source>
</reference>
<evidence type="ECO:0000313" key="2">
    <source>
        <dbReference type="Proteomes" id="UP000248198"/>
    </source>
</evidence>
<evidence type="ECO:0008006" key="3">
    <source>
        <dbReference type="Google" id="ProtNLM"/>
    </source>
</evidence>
<dbReference type="EMBL" id="QKLU01000002">
    <property type="protein sequence ID" value="PYF75825.1"/>
    <property type="molecule type" value="Genomic_DNA"/>
</dbReference>
<protein>
    <recommendedName>
        <fullName evidence="3">HTH cro/C1-type domain-containing protein</fullName>
    </recommendedName>
</protein>
<name>A0A318UP11_9SPHI</name>
<evidence type="ECO:0000313" key="1">
    <source>
        <dbReference type="EMBL" id="PYF75825.1"/>
    </source>
</evidence>
<dbReference type="AlphaFoldDB" id="A0A318UP11"/>
<proteinExistence type="predicted"/>